<evidence type="ECO:0000313" key="2">
    <source>
        <dbReference type="Proteomes" id="UP000480854"/>
    </source>
</evidence>
<dbReference type="Proteomes" id="UP000480854">
    <property type="component" value="Unassembled WGS sequence"/>
</dbReference>
<keyword evidence="2" id="KW-1185">Reference proteome</keyword>
<proteinExistence type="predicted"/>
<protein>
    <submittedName>
        <fullName evidence="1">Uncharacterized protein</fullName>
    </submittedName>
</protein>
<dbReference type="OrthoDB" id="9970704at2"/>
<evidence type="ECO:0000313" key="1">
    <source>
        <dbReference type="EMBL" id="KAA0676491.1"/>
    </source>
</evidence>
<organism evidence="1 2">
    <name type="scientific">Roseomonas genomospecies 6</name>
    <dbReference type="NCBI Taxonomy" id="214106"/>
    <lineage>
        <taxon>Bacteria</taxon>
        <taxon>Pseudomonadati</taxon>
        <taxon>Pseudomonadota</taxon>
        <taxon>Alphaproteobacteria</taxon>
        <taxon>Acetobacterales</taxon>
        <taxon>Roseomonadaceae</taxon>
        <taxon>Roseomonas</taxon>
    </lineage>
</organism>
<name>A0A9W7NFH9_9PROT</name>
<comment type="caution">
    <text evidence="1">The sequence shown here is derived from an EMBL/GenBank/DDBJ whole genome shotgun (WGS) entry which is preliminary data.</text>
</comment>
<sequence length="88" mass="9550">MSWSPFAGLEWTRGEFIIRLRGTGIGIVGRDAFAVSAPPEAVRAALGAPKGRQGLSEALRRVVDLLAEAPAISTIVVWIWTAYWMHSS</sequence>
<dbReference type="AlphaFoldDB" id="A0A9W7NFH9"/>
<dbReference type="EMBL" id="QOKW01000034">
    <property type="protein sequence ID" value="KAA0676491.1"/>
    <property type="molecule type" value="Genomic_DNA"/>
</dbReference>
<accession>A0A9W7NFH9</accession>
<reference evidence="1 2" key="1">
    <citation type="submission" date="2018-07" db="EMBL/GenBank/DDBJ databases">
        <title>Genome sequence of Azospirillum sp. ATCC 49961.</title>
        <authorList>
            <person name="Sant'Anna F.H."/>
            <person name="Baldani J.I."/>
            <person name="Zilli J.E."/>
            <person name="Reis V.M."/>
            <person name="Hartmann A."/>
            <person name="Cruz L."/>
            <person name="de Souza E.M."/>
            <person name="de Oliveira Pedrosa F."/>
            <person name="Passaglia L.M.P."/>
        </authorList>
    </citation>
    <scope>NUCLEOTIDE SEQUENCE [LARGE SCALE GENOMIC DNA]</scope>
    <source>
        <strain evidence="1 2">ATCC 49961</strain>
    </source>
</reference>
<gene>
    <name evidence="1" type="ORF">DS843_27025</name>
</gene>